<keyword evidence="1" id="KW-0175">Coiled coil</keyword>
<gene>
    <name evidence="2" type="ORF">A1019T_01120</name>
</gene>
<dbReference type="OrthoDB" id="9887965at2"/>
<dbReference type="STRING" id="1945520.A1019T_01120"/>
<feature type="coiled-coil region" evidence="1">
    <location>
        <begin position="49"/>
        <end position="93"/>
    </location>
</feature>
<dbReference type="Proteomes" id="UP000188169">
    <property type="component" value="Unassembled WGS sequence"/>
</dbReference>
<sequence length="108" mass="12283">MDLLTNRRFANASEFELIALALDEEYDSLAYALACRLERNLNPEESGQLDKLEDKNSELHSEISDLEFRVCELEQELASMADNEERLKELVSRASRAVNSSLALFKEG</sequence>
<organism evidence="2 3">
    <name type="scientific">Psychrobacter pasteurii</name>
    <dbReference type="NCBI Taxonomy" id="1945520"/>
    <lineage>
        <taxon>Bacteria</taxon>
        <taxon>Pseudomonadati</taxon>
        <taxon>Pseudomonadota</taxon>
        <taxon>Gammaproteobacteria</taxon>
        <taxon>Moraxellales</taxon>
        <taxon>Moraxellaceae</taxon>
        <taxon>Psychrobacter</taxon>
    </lineage>
</organism>
<dbReference type="RefSeq" id="WP_077448553.1">
    <property type="nucleotide sequence ID" value="NZ_FUGD01000075.1"/>
</dbReference>
<proteinExistence type="predicted"/>
<protein>
    <submittedName>
        <fullName evidence="2">Uncharacterized protein</fullName>
    </submittedName>
</protein>
<accession>A0A1R4EFH5</accession>
<dbReference type="AlphaFoldDB" id="A0A1R4EFH5"/>
<evidence type="ECO:0000313" key="3">
    <source>
        <dbReference type="Proteomes" id="UP000188169"/>
    </source>
</evidence>
<dbReference type="EMBL" id="FUGD01000075">
    <property type="protein sequence ID" value="SJM37149.1"/>
    <property type="molecule type" value="Genomic_DNA"/>
</dbReference>
<reference evidence="3" key="1">
    <citation type="submission" date="2017-02" db="EMBL/GenBank/DDBJ databases">
        <authorList>
            <person name="Mornico D."/>
        </authorList>
    </citation>
    <scope>NUCLEOTIDE SEQUENCE [LARGE SCALE GENOMIC DNA]</scope>
</reference>
<evidence type="ECO:0000256" key="1">
    <source>
        <dbReference type="SAM" id="Coils"/>
    </source>
</evidence>
<name>A0A1R4EFH5_9GAMM</name>
<keyword evidence="3" id="KW-1185">Reference proteome</keyword>
<evidence type="ECO:0000313" key="2">
    <source>
        <dbReference type="EMBL" id="SJM37149.1"/>
    </source>
</evidence>